<proteinExistence type="predicted"/>
<gene>
    <name evidence="2" type="ORF">CVT25_008349</name>
</gene>
<name>A0A409WV41_PSICY</name>
<comment type="caution">
    <text evidence="2">The sequence shown here is derived from an EMBL/GenBank/DDBJ whole genome shotgun (WGS) entry which is preliminary data.</text>
</comment>
<dbReference type="OrthoDB" id="3060688at2759"/>
<evidence type="ECO:0000256" key="1">
    <source>
        <dbReference type="SAM" id="MobiDB-lite"/>
    </source>
</evidence>
<reference evidence="2 3" key="1">
    <citation type="journal article" date="2018" name="Evol. Lett.">
        <title>Horizontal gene cluster transfer increased hallucinogenic mushroom diversity.</title>
        <authorList>
            <person name="Reynolds H.T."/>
            <person name="Vijayakumar V."/>
            <person name="Gluck-Thaler E."/>
            <person name="Korotkin H.B."/>
            <person name="Matheny P.B."/>
            <person name="Slot J.C."/>
        </authorList>
    </citation>
    <scope>NUCLEOTIDE SEQUENCE [LARGE SCALE GENOMIC DNA]</scope>
    <source>
        <strain evidence="2 3">2631</strain>
    </source>
</reference>
<feature type="region of interest" description="Disordered" evidence="1">
    <location>
        <begin position="235"/>
        <end position="275"/>
    </location>
</feature>
<dbReference type="AlphaFoldDB" id="A0A409WV41"/>
<organism evidence="2 3">
    <name type="scientific">Psilocybe cyanescens</name>
    <dbReference type="NCBI Taxonomy" id="93625"/>
    <lineage>
        <taxon>Eukaryota</taxon>
        <taxon>Fungi</taxon>
        <taxon>Dikarya</taxon>
        <taxon>Basidiomycota</taxon>
        <taxon>Agaricomycotina</taxon>
        <taxon>Agaricomycetes</taxon>
        <taxon>Agaricomycetidae</taxon>
        <taxon>Agaricales</taxon>
        <taxon>Agaricineae</taxon>
        <taxon>Strophariaceae</taxon>
        <taxon>Psilocybe</taxon>
    </lineage>
</organism>
<protein>
    <submittedName>
        <fullName evidence="2">Uncharacterized protein</fullName>
    </submittedName>
</protein>
<dbReference type="InParanoid" id="A0A409WV41"/>
<keyword evidence="3" id="KW-1185">Reference proteome</keyword>
<dbReference type="EMBL" id="NHYD01003146">
    <property type="protein sequence ID" value="PPQ82388.1"/>
    <property type="molecule type" value="Genomic_DNA"/>
</dbReference>
<dbReference type="Proteomes" id="UP000283269">
    <property type="component" value="Unassembled WGS sequence"/>
</dbReference>
<sequence length="275" mass="31205">MGTYKLNYRGFEVWLKHYKGECLQFSTQPQIDEDSQTISASIQLEPKTPFVLFWRRKASYSPVSALCQVFLKNGCFKLDNDDVCAASLVMDKTRRRTQDSRTTYGNLNAPYKRKGSMKAGRMCDYPVKTLENLELNAPDSSSSVRLEIRRIRGEVIAPEWVTDPDMQEFKRSNADQMDIIDDEQKNMLPFATFIFEFPIPSDNRANIPLTISSAAETIHSKPSRSATKAHVMILRRTQKKGPKHTSSSVHNVSSDEPYPTPSSPIIIEIDSDEEG</sequence>
<accession>A0A409WV41</accession>
<feature type="compositionally biased region" description="Polar residues" evidence="1">
    <location>
        <begin position="244"/>
        <end position="254"/>
    </location>
</feature>
<evidence type="ECO:0000313" key="2">
    <source>
        <dbReference type="EMBL" id="PPQ82388.1"/>
    </source>
</evidence>
<evidence type="ECO:0000313" key="3">
    <source>
        <dbReference type="Proteomes" id="UP000283269"/>
    </source>
</evidence>